<dbReference type="OrthoDB" id="5229455at2759"/>
<dbReference type="PROSITE" id="PS50048">
    <property type="entry name" value="ZN2_CY6_FUNGAL_2"/>
    <property type="match status" value="1"/>
</dbReference>
<protein>
    <recommendedName>
        <fullName evidence="3">Zn(2)-C6 fungal-type domain-containing protein</fullName>
    </recommendedName>
</protein>
<dbReference type="AlphaFoldDB" id="A0A2J6RZ85"/>
<feature type="region of interest" description="Disordered" evidence="2">
    <location>
        <begin position="1"/>
        <end position="56"/>
    </location>
</feature>
<evidence type="ECO:0000259" key="3">
    <source>
        <dbReference type="PROSITE" id="PS50048"/>
    </source>
</evidence>
<dbReference type="InterPro" id="IPR001138">
    <property type="entry name" value="Zn2Cys6_DnaBD"/>
</dbReference>
<sequence>MDSFFGATLSDDSPDTLWHSSSSSLSITPNEGMRESPPGAPIPKADTGQIKKWGRKGHSKSRTGCFNCKRARIKCKENRPACDYCAHRGLQCEWPEIQINQVGVIIRNPMQGLAIPAAPQSNLPVFTMQDFRFFQHFIDSAYPHHPIDNDWQWTHDVPSMACDYDFLLHAMLALSASDLACYTDDNPELVPTAISHRIKSIESLNRAVAAGIKSWQQGNAMIATCFTLLFQSVLLNDGLSEYLSFLRGILAIGMQMGQRRMKFVFERLWGEEQYHQTRSDELAAVGLIDEELVSSACRSFEKMFPLCTTKTEIGMYGLLLSMARCLVTSSKEAHMGLGKVYQLFMMMPHDEFREFTDPKNEVCQLLQAHFVAMQLIMTPISKVEWGKRKSPPDQRPSGRSGRWLETLHKDIPPHMLEYYEWTLWVEKANYEGGICDRNSFLH</sequence>
<reference evidence="4 5" key="1">
    <citation type="submission" date="2016-04" db="EMBL/GenBank/DDBJ databases">
        <title>A degradative enzymes factory behind the ericoid mycorrhizal symbiosis.</title>
        <authorList>
            <consortium name="DOE Joint Genome Institute"/>
            <person name="Martino E."/>
            <person name="Morin E."/>
            <person name="Grelet G."/>
            <person name="Kuo A."/>
            <person name="Kohler A."/>
            <person name="Daghino S."/>
            <person name="Barry K."/>
            <person name="Choi C."/>
            <person name="Cichocki N."/>
            <person name="Clum A."/>
            <person name="Copeland A."/>
            <person name="Hainaut M."/>
            <person name="Haridas S."/>
            <person name="Labutti K."/>
            <person name="Lindquist E."/>
            <person name="Lipzen A."/>
            <person name="Khouja H.-R."/>
            <person name="Murat C."/>
            <person name="Ohm R."/>
            <person name="Olson A."/>
            <person name="Spatafora J."/>
            <person name="Veneault-Fourrey C."/>
            <person name="Henrissat B."/>
            <person name="Grigoriev I."/>
            <person name="Martin F."/>
            <person name="Perotto S."/>
        </authorList>
    </citation>
    <scope>NUCLEOTIDE SEQUENCE [LARGE SCALE GENOMIC DNA]</scope>
    <source>
        <strain evidence="4 5">F</strain>
    </source>
</reference>
<dbReference type="Gene3D" id="4.10.240.10">
    <property type="entry name" value="Zn(2)-C6 fungal-type DNA-binding domain"/>
    <property type="match status" value="1"/>
</dbReference>
<evidence type="ECO:0000256" key="1">
    <source>
        <dbReference type="ARBA" id="ARBA00023242"/>
    </source>
</evidence>
<feature type="domain" description="Zn(2)-C6 fungal-type" evidence="3">
    <location>
        <begin position="64"/>
        <end position="94"/>
    </location>
</feature>
<accession>A0A2J6RZ85</accession>
<evidence type="ECO:0000256" key="2">
    <source>
        <dbReference type="SAM" id="MobiDB-lite"/>
    </source>
</evidence>
<organism evidence="4 5">
    <name type="scientific">Hyaloscypha variabilis (strain UAMH 11265 / GT02V1 / F)</name>
    <name type="common">Meliniomyces variabilis</name>
    <dbReference type="NCBI Taxonomy" id="1149755"/>
    <lineage>
        <taxon>Eukaryota</taxon>
        <taxon>Fungi</taxon>
        <taxon>Dikarya</taxon>
        <taxon>Ascomycota</taxon>
        <taxon>Pezizomycotina</taxon>
        <taxon>Leotiomycetes</taxon>
        <taxon>Helotiales</taxon>
        <taxon>Hyaloscyphaceae</taxon>
        <taxon>Hyaloscypha</taxon>
        <taxon>Hyaloscypha variabilis</taxon>
    </lineage>
</organism>
<dbReference type="InterPro" id="IPR036864">
    <property type="entry name" value="Zn2-C6_fun-type_DNA-bd_sf"/>
</dbReference>
<dbReference type="Pfam" id="PF00172">
    <property type="entry name" value="Zn_clus"/>
    <property type="match status" value="1"/>
</dbReference>
<gene>
    <name evidence="4" type="ORF">L207DRAFT_266476</name>
</gene>
<dbReference type="InterPro" id="IPR053157">
    <property type="entry name" value="Sterol_Uptake_Regulator"/>
</dbReference>
<dbReference type="PANTHER" id="PTHR47784:SF7">
    <property type="entry name" value="ZN(II)2CYS6 TRANSCRIPTION FACTOR (EUROFUNG)"/>
    <property type="match status" value="1"/>
</dbReference>
<dbReference type="EMBL" id="KZ613941">
    <property type="protein sequence ID" value="PMD43828.1"/>
    <property type="molecule type" value="Genomic_DNA"/>
</dbReference>
<keyword evidence="5" id="KW-1185">Reference proteome</keyword>
<dbReference type="Proteomes" id="UP000235786">
    <property type="component" value="Unassembled WGS sequence"/>
</dbReference>
<dbReference type="SMART" id="SM00066">
    <property type="entry name" value="GAL4"/>
    <property type="match status" value="1"/>
</dbReference>
<evidence type="ECO:0000313" key="5">
    <source>
        <dbReference type="Proteomes" id="UP000235786"/>
    </source>
</evidence>
<dbReference type="CDD" id="cd00067">
    <property type="entry name" value="GAL4"/>
    <property type="match status" value="1"/>
</dbReference>
<dbReference type="GO" id="GO:0001228">
    <property type="term" value="F:DNA-binding transcription activator activity, RNA polymerase II-specific"/>
    <property type="evidence" value="ECO:0007669"/>
    <property type="project" value="TreeGrafter"/>
</dbReference>
<evidence type="ECO:0000313" key="4">
    <source>
        <dbReference type="EMBL" id="PMD43828.1"/>
    </source>
</evidence>
<dbReference type="STRING" id="1149755.A0A2J6RZ85"/>
<keyword evidence="1" id="KW-0539">Nucleus</keyword>
<dbReference type="SUPFAM" id="SSF57701">
    <property type="entry name" value="Zn2/Cys6 DNA-binding domain"/>
    <property type="match status" value="1"/>
</dbReference>
<dbReference type="PROSITE" id="PS00463">
    <property type="entry name" value="ZN2_CY6_FUNGAL_1"/>
    <property type="match status" value="1"/>
</dbReference>
<dbReference type="PANTHER" id="PTHR47784">
    <property type="entry name" value="STEROL UPTAKE CONTROL PROTEIN 2"/>
    <property type="match status" value="1"/>
</dbReference>
<proteinExistence type="predicted"/>
<dbReference type="GO" id="GO:0008270">
    <property type="term" value="F:zinc ion binding"/>
    <property type="evidence" value="ECO:0007669"/>
    <property type="project" value="InterPro"/>
</dbReference>
<name>A0A2J6RZ85_HYAVF</name>